<dbReference type="InterPro" id="IPR036876">
    <property type="entry name" value="UVR_dom_sf"/>
</dbReference>
<reference evidence="10 11" key="1">
    <citation type="submission" date="2019-03" db="EMBL/GenBank/DDBJ databases">
        <title>Genomic Encyclopedia of Type Strains, Phase IV (KMG-IV): sequencing the most valuable type-strain genomes for metagenomic binning, comparative biology and taxonomic classification.</title>
        <authorList>
            <person name="Goeker M."/>
        </authorList>
    </citation>
    <scope>NUCLEOTIDE SEQUENCE [LARGE SCALE GENOMIC DNA]</scope>
    <source>
        <strain evidence="10 11">DSM 100059</strain>
    </source>
</reference>
<keyword evidence="5 7" id="KW-0234">DNA repair</keyword>
<dbReference type="SMART" id="SM00465">
    <property type="entry name" value="GIYc"/>
    <property type="match status" value="1"/>
</dbReference>
<dbReference type="Pfam" id="PF08459">
    <property type="entry name" value="UvrC_RNaseH_dom"/>
    <property type="match status" value="1"/>
</dbReference>
<dbReference type="Gene3D" id="3.40.1440.10">
    <property type="entry name" value="GIY-YIG endonuclease"/>
    <property type="match status" value="1"/>
</dbReference>
<dbReference type="InterPro" id="IPR038476">
    <property type="entry name" value="UvrC_RNase_H_dom_sf"/>
</dbReference>
<keyword evidence="3 7" id="KW-0228">DNA excision</keyword>
<gene>
    <name evidence="7" type="primary">uvrC</name>
    <name evidence="10" type="ORF">EDB95_1114</name>
</gene>
<dbReference type="AlphaFoldDB" id="A0A4R8DRV7"/>
<keyword evidence="6 7" id="KW-0742">SOS response</keyword>
<dbReference type="InterPro" id="IPR047296">
    <property type="entry name" value="GIY-YIG_UvrC_Cho"/>
</dbReference>
<dbReference type="PANTHER" id="PTHR30562:SF1">
    <property type="entry name" value="UVRABC SYSTEM PROTEIN C"/>
    <property type="match status" value="1"/>
</dbReference>
<accession>A0A4R8DRV7</accession>
<keyword evidence="2 7" id="KW-0227">DNA damage</keyword>
<evidence type="ECO:0000313" key="10">
    <source>
        <dbReference type="EMBL" id="TDX00097.1"/>
    </source>
</evidence>
<dbReference type="GO" id="GO:0006289">
    <property type="term" value="P:nucleotide-excision repair"/>
    <property type="evidence" value="ECO:0007669"/>
    <property type="project" value="UniProtKB-UniRule"/>
</dbReference>
<dbReference type="Proteomes" id="UP000294498">
    <property type="component" value="Unassembled WGS sequence"/>
</dbReference>
<evidence type="ECO:0000256" key="5">
    <source>
        <dbReference type="ARBA" id="ARBA00023204"/>
    </source>
</evidence>
<comment type="subunit">
    <text evidence="7">Interacts with UvrB in an incision complex.</text>
</comment>
<evidence type="ECO:0000256" key="3">
    <source>
        <dbReference type="ARBA" id="ARBA00022769"/>
    </source>
</evidence>
<evidence type="ECO:0000256" key="2">
    <source>
        <dbReference type="ARBA" id="ARBA00022763"/>
    </source>
</evidence>
<dbReference type="InterPro" id="IPR035901">
    <property type="entry name" value="GIY-YIG_endonuc_sf"/>
</dbReference>
<feature type="domain" description="GIY-YIG" evidence="8">
    <location>
        <begin position="15"/>
        <end position="93"/>
    </location>
</feature>
<dbReference type="FunFam" id="3.40.1440.10:FF:000001">
    <property type="entry name" value="UvrABC system protein C"/>
    <property type="match status" value="1"/>
</dbReference>
<evidence type="ECO:0000313" key="11">
    <source>
        <dbReference type="Proteomes" id="UP000294498"/>
    </source>
</evidence>
<dbReference type="SUPFAM" id="SSF46600">
    <property type="entry name" value="C-terminal UvrC-binding domain of UvrB"/>
    <property type="match status" value="1"/>
</dbReference>
<dbReference type="EMBL" id="SODV01000001">
    <property type="protein sequence ID" value="TDX00097.1"/>
    <property type="molecule type" value="Genomic_DNA"/>
</dbReference>
<dbReference type="PANTHER" id="PTHR30562">
    <property type="entry name" value="UVRC/OXIDOREDUCTASE"/>
    <property type="match status" value="1"/>
</dbReference>
<dbReference type="InterPro" id="IPR010994">
    <property type="entry name" value="RuvA_2-like"/>
</dbReference>
<dbReference type="InterPro" id="IPR000305">
    <property type="entry name" value="GIY-YIG_endonuc"/>
</dbReference>
<dbReference type="GO" id="GO:0005737">
    <property type="term" value="C:cytoplasm"/>
    <property type="evidence" value="ECO:0007669"/>
    <property type="project" value="UniProtKB-SubCell"/>
</dbReference>
<dbReference type="RefSeq" id="WP_133991364.1">
    <property type="nucleotide sequence ID" value="NZ_SODV01000001.1"/>
</dbReference>
<comment type="subcellular location">
    <subcellularLocation>
        <location evidence="7">Cytoplasm</location>
    </subcellularLocation>
</comment>
<dbReference type="CDD" id="cd10434">
    <property type="entry name" value="GIY-YIG_UvrC_Cho"/>
    <property type="match status" value="1"/>
</dbReference>
<dbReference type="PROSITE" id="PS50164">
    <property type="entry name" value="GIY_YIG"/>
    <property type="match status" value="1"/>
</dbReference>
<dbReference type="InterPro" id="IPR004791">
    <property type="entry name" value="UvrC"/>
</dbReference>
<evidence type="ECO:0000256" key="7">
    <source>
        <dbReference type="HAMAP-Rule" id="MF_00203"/>
    </source>
</evidence>
<name>A0A4R8DRV7_9BACT</name>
<keyword evidence="4 7" id="KW-0267">Excision nuclease</keyword>
<dbReference type="InterPro" id="IPR050066">
    <property type="entry name" value="UvrABC_protein_C"/>
</dbReference>
<evidence type="ECO:0000259" key="8">
    <source>
        <dbReference type="PROSITE" id="PS50164"/>
    </source>
</evidence>
<feature type="domain" description="UvrC family homology region profile" evidence="9">
    <location>
        <begin position="262"/>
        <end position="480"/>
    </location>
</feature>
<dbReference type="Pfam" id="PF01541">
    <property type="entry name" value="GIY-YIG"/>
    <property type="match status" value="1"/>
</dbReference>
<evidence type="ECO:0000256" key="4">
    <source>
        <dbReference type="ARBA" id="ARBA00022881"/>
    </source>
</evidence>
<comment type="similarity">
    <text evidence="7">Belongs to the UvrC family.</text>
</comment>
<evidence type="ECO:0000259" key="9">
    <source>
        <dbReference type="PROSITE" id="PS50165"/>
    </source>
</evidence>
<keyword evidence="1 7" id="KW-0963">Cytoplasm</keyword>
<proteinExistence type="inferred from homology"/>
<keyword evidence="11" id="KW-1185">Reference proteome</keyword>
<evidence type="ECO:0000256" key="1">
    <source>
        <dbReference type="ARBA" id="ARBA00022490"/>
    </source>
</evidence>
<dbReference type="Pfam" id="PF22920">
    <property type="entry name" value="UvrC_RNaseH"/>
    <property type="match status" value="1"/>
</dbReference>
<dbReference type="GO" id="GO:0009380">
    <property type="term" value="C:excinuclease repair complex"/>
    <property type="evidence" value="ECO:0007669"/>
    <property type="project" value="InterPro"/>
</dbReference>
<dbReference type="SUPFAM" id="SSF82771">
    <property type="entry name" value="GIY-YIG endonuclease"/>
    <property type="match status" value="1"/>
</dbReference>
<comment type="caution">
    <text evidence="10">The sequence shown here is derived from an EMBL/GenBank/DDBJ whole genome shotgun (WGS) entry which is preliminary data.</text>
</comment>
<dbReference type="Gene3D" id="1.10.150.20">
    <property type="entry name" value="5' to 3' exonuclease, C-terminal subdomain"/>
    <property type="match status" value="1"/>
</dbReference>
<dbReference type="OrthoDB" id="9804933at2"/>
<dbReference type="GO" id="GO:0009432">
    <property type="term" value="P:SOS response"/>
    <property type="evidence" value="ECO:0007669"/>
    <property type="project" value="UniProtKB-UniRule"/>
</dbReference>
<dbReference type="PROSITE" id="PS50165">
    <property type="entry name" value="UVRC"/>
    <property type="match status" value="1"/>
</dbReference>
<protein>
    <recommendedName>
        <fullName evidence="7">UvrABC system protein C</fullName>
        <shortName evidence="7">Protein UvrC</shortName>
    </recommendedName>
    <alternativeName>
        <fullName evidence="7">Excinuclease ABC subunit C</fullName>
    </alternativeName>
</protein>
<dbReference type="Gene3D" id="3.30.420.340">
    <property type="entry name" value="UvrC, RNAse H endonuclease domain"/>
    <property type="match status" value="1"/>
</dbReference>
<dbReference type="HAMAP" id="MF_00203">
    <property type="entry name" value="UvrC"/>
    <property type="match status" value="1"/>
</dbReference>
<comment type="function">
    <text evidence="7">The UvrABC repair system catalyzes the recognition and processing of DNA lesions. UvrC both incises the 5' and 3' sides of the lesion. The N-terminal half is responsible for the 3' incision and the C-terminal half is responsible for the 5' incision.</text>
</comment>
<sequence length="603" mass="68773">MTADTFQKIAPTIPLAPGIYKYFDAGGQLLYVGKAKSLRKRVSSYFIKTLTSYKTYELVQRIERIEFTIVDSEQDAFLLENALIKQFKPKYNINLKDDKTYPYIIFKNEHFPRVFLTRRKIADGSEYLGPFTSVGKVRELIEFIRLNVPLRTCKLNLTPQNIEKGKFKVCLEYHLGNCKGPCEGLQNPEDYAEGLRQARNLLKGNLTPVVQYFRKEMQTQAEALRFEQAESTRKKLEHLLQYQAKSTIVNERMGDADVFSILKEGNQAYVNYLMVRGGTIIQTQTSTFETPLEEDQSEVLSYAVPRMRDDFASDAPEVIVPCALDWAPEGVTITLPKAGDKKKLLDLSEKNVNYFREELQKKKMLHLEDKTDTEKREVLYQLQEDLHLPALPDHIECFDNSNFQGSFPVSAMVCFKNGVASKKDYRHFNVKTVTGINDFATMKEVVHRRYARLTREEQPLPQLVIIDGGKGQLGAAMEAIRELDLVGKMTLVGLAKNEEELFFPGDTESLKLPWDSESLRLIRRIRDEVHRFGITFHRDQRSKGVFKSELDGIKGVGKATVDLLLKTYKSVKKVGSAPEGDLASLIGPAKAAIVYRHFHPSDE</sequence>
<organism evidence="10 11">
    <name type="scientific">Dinghuibacter silviterrae</name>
    <dbReference type="NCBI Taxonomy" id="1539049"/>
    <lineage>
        <taxon>Bacteria</taxon>
        <taxon>Pseudomonadati</taxon>
        <taxon>Bacteroidota</taxon>
        <taxon>Chitinophagia</taxon>
        <taxon>Chitinophagales</taxon>
        <taxon>Chitinophagaceae</taxon>
        <taxon>Dinghuibacter</taxon>
    </lineage>
</organism>
<dbReference type="NCBIfam" id="TIGR00194">
    <property type="entry name" value="uvrC"/>
    <property type="match status" value="1"/>
</dbReference>
<evidence type="ECO:0000256" key="6">
    <source>
        <dbReference type="ARBA" id="ARBA00023236"/>
    </source>
</evidence>
<dbReference type="InterPro" id="IPR001162">
    <property type="entry name" value="UvrC_RNase_H_dom"/>
</dbReference>
<dbReference type="GO" id="GO:0009381">
    <property type="term" value="F:excinuclease ABC activity"/>
    <property type="evidence" value="ECO:0007669"/>
    <property type="project" value="UniProtKB-UniRule"/>
</dbReference>
<dbReference type="GO" id="GO:0003677">
    <property type="term" value="F:DNA binding"/>
    <property type="evidence" value="ECO:0007669"/>
    <property type="project" value="UniProtKB-UniRule"/>
</dbReference>
<dbReference type="SUPFAM" id="SSF47781">
    <property type="entry name" value="RuvA domain 2-like"/>
    <property type="match status" value="1"/>
</dbReference>